<dbReference type="Pfam" id="PF00873">
    <property type="entry name" value="ACR_tran"/>
    <property type="match status" value="1"/>
</dbReference>
<dbReference type="SUPFAM" id="SSF82693">
    <property type="entry name" value="Multidrug efflux transporter AcrB pore domain, PN1, PN2, PC1 and PC2 subdomains"/>
    <property type="match status" value="4"/>
</dbReference>
<dbReference type="GO" id="GO:0042910">
    <property type="term" value="F:xenobiotic transmembrane transporter activity"/>
    <property type="evidence" value="ECO:0007669"/>
    <property type="project" value="TreeGrafter"/>
</dbReference>
<evidence type="ECO:0000256" key="1">
    <source>
        <dbReference type="ARBA" id="ARBA00004429"/>
    </source>
</evidence>
<dbReference type="Gene3D" id="3.30.70.1430">
    <property type="entry name" value="Multidrug efflux transporter AcrB pore domain"/>
    <property type="match status" value="2"/>
</dbReference>
<dbReference type="PRINTS" id="PR00702">
    <property type="entry name" value="ACRIFLAVINRP"/>
</dbReference>
<dbReference type="InterPro" id="IPR004764">
    <property type="entry name" value="MdtF-like"/>
</dbReference>
<evidence type="ECO:0000256" key="8">
    <source>
        <dbReference type="ARBA" id="ARBA00023136"/>
    </source>
</evidence>
<sequence>MKKNFFLDHPVFSIVISIVIFIVGAIGLTLLPVDQYPQIVPPVVKITASYPGADAQTVTQAVATPIEQELNGTPGMIYMSSSSSNSGGFTALVTFDIDTDPELAAVDIQNRVKKAESRLPAEVVQNGISVSKETASRLMTITIQSDDPKFDEIYLSNYTTLNILDPLRRIPGVGSVSNVGSRYYAMQIWVAPDKLADLGLTVKDIQNALKDQNRESAAGALGQAPATDIDITMPIIARGRLSSVSEFEDIVLRAGANGSLIRLKDVARVSLEASSYSTESGINGGNAAVLNINMLPGSNAMEVAEAVKKEMEIISKNFPEGISYDIPFDMTTYIKESIHHVYRTFFEALVLVILVVFLSLQNWRTTLIPVIAVPISLVGTFGVMLMFGFSLNMLTLLGLILAIGIVVDDAIVVVENVDRIMNTERLSPYEATAKAMSNLGGALIAMSLVLCAVFVPVSFLPGITGQLYRQFTITIAVSVIISTIVALTLSPVMCAKLLKPTDTRRRKARIFRLINIWLNRGNKSYGRTITRVLSHPKRMYAAFGLALVFIYMMNALMPRSFMSQEDQGYFTVELELPEGSTIERSREVTERAMDYLMQDPDVQYVLNVTGSSPRVGTNPAHSQLTVILKPWGERSSSDIAEVRSRIHERLSQYPESKVYIFSPSIIPGLGSSGGFEMVLEARGDATYTDLQHAVDTLRHYAAMSPAIADLSTSMQADIPQLYFDVDRDRAKMQGIPVSDIFSTMKAFTGSIYVNDFNMFNRIYRVYIQAEAPYRSRRDNMNLFFVKSADNTMVPISSLGTSHFTTGPGTIGRFNMFNSATISGEAAHGYSTGEAMDALEKIVREKLPDNIGVEWSGLSYQERHESGNTGLVLGLALLFVFLFLAAQYERWSVPLAVILSLPIAGVGAYLGIWICGLENNIYFQIGLVMLVGLVAKNAILIVEFAKEEVDKGVDAVHAALTAARLRFRPIVMTSLAFMLGLLPLLFASGPGSAARRDIGTGVFFGMLVAITVGIVFVPFFFVAINKFTNRKRSLKK</sequence>
<feature type="transmembrane region" description="Helical" evidence="9">
    <location>
        <begin position="920"/>
        <end position="941"/>
    </location>
</feature>
<feature type="transmembrane region" description="Helical" evidence="9">
    <location>
        <begin position="435"/>
        <end position="459"/>
    </location>
</feature>
<dbReference type="FunFam" id="1.20.1640.10:FF:000001">
    <property type="entry name" value="Efflux pump membrane transporter"/>
    <property type="match status" value="1"/>
</dbReference>
<evidence type="ECO:0000256" key="6">
    <source>
        <dbReference type="ARBA" id="ARBA00022692"/>
    </source>
</evidence>
<dbReference type="AlphaFoldDB" id="A0A2V1IMP7"/>
<gene>
    <name evidence="11" type="ORF">C5O23_07470</name>
</gene>
<keyword evidence="4" id="KW-1003">Cell membrane</keyword>
<proteinExistence type="inferred from homology"/>
<dbReference type="GeneID" id="82526181"/>
<name>A0A2V1IMP7_9BACT</name>
<protein>
    <submittedName>
        <fullName evidence="11">Multidrug efflux RND transporter permease subunit</fullName>
    </submittedName>
</protein>
<dbReference type="InterPro" id="IPR001036">
    <property type="entry name" value="Acrflvin-R"/>
</dbReference>
<keyword evidence="6 9" id="KW-0812">Transmembrane</keyword>
<dbReference type="InterPro" id="IPR000731">
    <property type="entry name" value="SSD"/>
</dbReference>
<evidence type="ECO:0000259" key="10">
    <source>
        <dbReference type="PROSITE" id="PS50156"/>
    </source>
</evidence>
<dbReference type="GO" id="GO:0005886">
    <property type="term" value="C:plasma membrane"/>
    <property type="evidence" value="ECO:0007669"/>
    <property type="project" value="UniProtKB-SubCell"/>
</dbReference>
<keyword evidence="8 9" id="KW-0472">Membrane</keyword>
<feature type="transmembrane region" description="Helical" evidence="9">
    <location>
        <begin position="892"/>
        <end position="914"/>
    </location>
</feature>
<organism evidence="11 12">
    <name type="scientific">Duncaniella muris</name>
    <dbReference type="NCBI Taxonomy" id="2094150"/>
    <lineage>
        <taxon>Bacteria</taxon>
        <taxon>Pseudomonadati</taxon>
        <taxon>Bacteroidota</taxon>
        <taxon>Bacteroidia</taxon>
        <taxon>Bacteroidales</taxon>
        <taxon>Muribaculaceae</taxon>
        <taxon>Duncaniella</taxon>
    </lineage>
</organism>
<dbReference type="InterPro" id="IPR027463">
    <property type="entry name" value="AcrB_DN_DC_subdom"/>
</dbReference>
<feature type="transmembrane region" description="Helical" evidence="9">
    <location>
        <begin position="341"/>
        <end position="360"/>
    </location>
</feature>
<keyword evidence="5" id="KW-0997">Cell inner membrane</keyword>
<feature type="transmembrane region" description="Helical" evidence="9">
    <location>
        <begin position="868"/>
        <end position="885"/>
    </location>
</feature>
<reference evidence="12" key="1">
    <citation type="submission" date="2018-02" db="EMBL/GenBank/DDBJ databases">
        <authorList>
            <person name="Clavel T."/>
            <person name="Strowig T."/>
        </authorList>
    </citation>
    <scope>NUCLEOTIDE SEQUENCE [LARGE SCALE GENOMIC DNA]</scope>
    <source>
        <strain evidence="12">DSM 103720</strain>
    </source>
</reference>
<evidence type="ECO:0000256" key="3">
    <source>
        <dbReference type="ARBA" id="ARBA00022448"/>
    </source>
</evidence>
<dbReference type="SUPFAM" id="SSF82714">
    <property type="entry name" value="Multidrug efflux transporter AcrB TolC docking domain, DN and DC subdomains"/>
    <property type="match status" value="2"/>
</dbReference>
<feature type="transmembrane region" description="Helical" evidence="9">
    <location>
        <begin position="539"/>
        <end position="557"/>
    </location>
</feature>
<evidence type="ECO:0000256" key="7">
    <source>
        <dbReference type="ARBA" id="ARBA00022989"/>
    </source>
</evidence>
<dbReference type="Gene3D" id="3.30.2090.10">
    <property type="entry name" value="Multidrug efflux transporter AcrB TolC docking domain, DN and DC subdomains"/>
    <property type="match status" value="2"/>
</dbReference>
<dbReference type="FunFam" id="3.30.70.1430:FF:000001">
    <property type="entry name" value="Efflux pump membrane transporter"/>
    <property type="match status" value="1"/>
</dbReference>
<feature type="transmembrane region" description="Helical" evidence="9">
    <location>
        <begin position="969"/>
        <end position="988"/>
    </location>
</feature>
<dbReference type="PANTHER" id="PTHR32063">
    <property type="match status" value="1"/>
</dbReference>
<feature type="transmembrane region" description="Helical" evidence="9">
    <location>
        <begin position="393"/>
        <end position="414"/>
    </location>
</feature>
<accession>A0A2V1IMP7</accession>
<evidence type="ECO:0000256" key="5">
    <source>
        <dbReference type="ARBA" id="ARBA00022519"/>
    </source>
</evidence>
<dbReference type="Gene3D" id="3.30.70.1440">
    <property type="entry name" value="Multidrug efflux transporter AcrB pore domain"/>
    <property type="match status" value="1"/>
</dbReference>
<dbReference type="Gene3D" id="1.20.1640.10">
    <property type="entry name" value="Multidrug efflux transporter AcrB transmembrane domain"/>
    <property type="match status" value="2"/>
</dbReference>
<dbReference type="GO" id="GO:0015562">
    <property type="term" value="F:efflux transmembrane transporter activity"/>
    <property type="evidence" value="ECO:0007669"/>
    <property type="project" value="InterPro"/>
</dbReference>
<dbReference type="PROSITE" id="PS50156">
    <property type="entry name" value="SSD"/>
    <property type="match status" value="1"/>
</dbReference>
<evidence type="ECO:0000256" key="2">
    <source>
        <dbReference type="ARBA" id="ARBA00010942"/>
    </source>
</evidence>
<evidence type="ECO:0000313" key="12">
    <source>
        <dbReference type="Proteomes" id="UP000244905"/>
    </source>
</evidence>
<feature type="transmembrane region" description="Helical" evidence="9">
    <location>
        <begin position="12"/>
        <end position="33"/>
    </location>
</feature>
<feature type="transmembrane region" description="Helical" evidence="9">
    <location>
        <begin position="471"/>
        <end position="498"/>
    </location>
</feature>
<dbReference type="NCBIfam" id="NF000282">
    <property type="entry name" value="RND_permease_1"/>
    <property type="match status" value="1"/>
</dbReference>
<dbReference type="PANTHER" id="PTHR32063:SF13">
    <property type="entry name" value="MULTIDRUG EFFLUX PUMP SUBUNIT ACRB-RELATED"/>
    <property type="match status" value="1"/>
</dbReference>
<dbReference type="Gene3D" id="3.30.70.1320">
    <property type="entry name" value="Multidrug efflux transporter AcrB pore domain like"/>
    <property type="match status" value="1"/>
</dbReference>
<evidence type="ECO:0000256" key="9">
    <source>
        <dbReference type="SAM" id="Phobius"/>
    </source>
</evidence>
<feature type="domain" description="SSD" evidence="10">
    <location>
        <begin position="370"/>
        <end position="496"/>
    </location>
</feature>
<dbReference type="EMBL" id="PUEC01000015">
    <property type="protein sequence ID" value="PWB02115.1"/>
    <property type="molecule type" value="Genomic_DNA"/>
</dbReference>
<dbReference type="RefSeq" id="WP_107032324.1">
    <property type="nucleotide sequence ID" value="NZ_PUEC01000015.1"/>
</dbReference>
<comment type="caution">
    <text evidence="11">The sequence shown here is derived from an EMBL/GenBank/DDBJ whole genome shotgun (WGS) entry which is preliminary data.</text>
</comment>
<keyword evidence="7 9" id="KW-1133">Transmembrane helix</keyword>
<keyword evidence="3" id="KW-0813">Transport</keyword>
<dbReference type="Proteomes" id="UP000244905">
    <property type="component" value="Unassembled WGS sequence"/>
</dbReference>
<feature type="transmembrane region" description="Helical" evidence="9">
    <location>
        <begin position="367"/>
        <end position="387"/>
    </location>
</feature>
<keyword evidence="12" id="KW-1185">Reference proteome</keyword>
<comment type="similarity">
    <text evidence="2">Belongs to the resistance-nodulation-cell division (RND) (TC 2.A.6) family.</text>
</comment>
<dbReference type="GO" id="GO:0009636">
    <property type="term" value="P:response to toxic substance"/>
    <property type="evidence" value="ECO:0007669"/>
    <property type="project" value="UniProtKB-ARBA"/>
</dbReference>
<dbReference type="NCBIfam" id="TIGR00915">
    <property type="entry name" value="2A0602"/>
    <property type="match status" value="1"/>
</dbReference>
<feature type="transmembrane region" description="Helical" evidence="9">
    <location>
        <begin position="1000"/>
        <end position="1023"/>
    </location>
</feature>
<evidence type="ECO:0000313" key="11">
    <source>
        <dbReference type="EMBL" id="PWB02115.1"/>
    </source>
</evidence>
<dbReference type="SUPFAM" id="SSF82866">
    <property type="entry name" value="Multidrug efflux transporter AcrB transmembrane domain"/>
    <property type="match status" value="2"/>
</dbReference>
<comment type="subcellular location">
    <subcellularLocation>
        <location evidence="1">Cell inner membrane</location>
        <topology evidence="1">Multi-pass membrane protein</topology>
    </subcellularLocation>
</comment>
<evidence type="ECO:0000256" key="4">
    <source>
        <dbReference type="ARBA" id="ARBA00022475"/>
    </source>
</evidence>